<reference evidence="3" key="1">
    <citation type="submission" date="2017-04" db="EMBL/GenBank/DDBJ databases">
        <authorList>
            <person name="Varghese N."/>
            <person name="Submissions S."/>
        </authorList>
    </citation>
    <scope>NUCLEOTIDE SEQUENCE [LARGE SCALE GENOMIC DNA]</scope>
    <source>
        <strain evidence="3">DSM 12126</strain>
    </source>
</reference>
<protein>
    <submittedName>
        <fullName evidence="2">Uncharacterized protein</fullName>
    </submittedName>
</protein>
<dbReference type="RefSeq" id="WP_084237272.1">
    <property type="nucleotide sequence ID" value="NZ_FWXT01000001.1"/>
</dbReference>
<dbReference type="STRING" id="151894.SAMN04488524_0990"/>
<dbReference type="AlphaFoldDB" id="A0A1W1ZUG1"/>
<organism evidence="2 3">
    <name type="scientific">Pedobacter africanus</name>
    <dbReference type="NCBI Taxonomy" id="151894"/>
    <lineage>
        <taxon>Bacteria</taxon>
        <taxon>Pseudomonadati</taxon>
        <taxon>Bacteroidota</taxon>
        <taxon>Sphingobacteriia</taxon>
        <taxon>Sphingobacteriales</taxon>
        <taxon>Sphingobacteriaceae</taxon>
        <taxon>Pedobacter</taxon>
    </lineage>
</organism>
<sequence length="212" mass="23621">MKTKILLMASLMLVLTLGGKAQKLLKANFVIADYKTGIQHTVLTYPKFVIGMDTNGNIAFLKSRGYNGSSDWGDFEDHSASGIEMIGNLKVTYYGSTDWDKEGKIKSVEGVLFNYYDRFDIHDGKGKLKSIGDEKISYNNAFDIHEKAGTLKSVGNISIKYNNAFDIHEIKGTVKSVGPVKITYYNKFDVESLRGKIRSVKGNSRELAVTRL</sequence>
<feature type="signal peptide" evidence="1">
    <location>
        <begin position="1"/>
        <end position="21"/>
    </location>
</feature>
<keyword evidence="3" id="KW-1185">Reference proteome</keyword>
<dbReference type="Proteomes" id="UP000192756">
    <property type="component" value="Unassembled WGS sequence"/>
</dbReference>
<evidence type="ECO:0000313" key="3">
    <source>
        <dbReference type="Proteomes" id="UP000192756"/>
    </source>
</evidence>
<feature type="chain" id="PRO_5012687019" evidence="1">
    <location>
        <begin position="22"/>
        <end position="212"/>
    </location>
</feature>
<gene>
    <name evidence="2" type="ORF">SAMN04488524_0990</name>
</gene>
<proteinExistence type="predicted"/>
<evidence type="ECO:0000256" key="1">
    <source>
        <dbReference type="SAM" id="SignalP"/>
    </source>
</evidence>
<dbReference type="OrthoDB" id="745612at2"/>
<accession>A0A1W1ZUG1</accession>
<keyword evidence="1" id="KW-0732">Signal</keyword>
<dbReference type="EMBL" id="FWXT01000001">
    <property type="protein sequence ID" value="SMC52115.1"/>
    <property type="molecule type" value="Genomic_DNA"/>
</dbReference>
<name>A0A1W1ZUG1_9SPHI</name>
<evidence type="ECO:0000313" key="2">
    <source>
        <dbReference type="EMBL" id="SMC52115.1"/>
    </source>
</evidence>